<proteinExistence type="predicted"/>
<dbReference type="RefSeq" id="XP_015702745.1">
    <property type="nucleotide sequence ID" value="XM_015847670.1"/>
</dbReference>
<reference evidence="1 2" key="1">
    <citation type="journal article" date="2011" name="PLoS Genet.">
        <title>Comparative genomic analysis of human fungal pathogens causing paracoccidioidomycosis.</title>
        <authorList>
            <person name="Desjardins C.A."/>
            <person name="Champion M.D."/>
            <person name="Holder J.W."/>
            <person name="Muszewska A."/>
            <person name="Goldberg J."/>
            <person name="Bailao A.M."/>
            <person name="Brigido M.M."/>
            <person name="Ferreira M.E."/>
            <person name="Garcia A.M."/>
            <person name="Grynberg M."/>
            <person name="Gujja S."/>
            <person name="Heiman D.I."/>
            <person name="Henn M.R."/>
            <person name="Kodira C.D."/>
            <person name="Leon-Narvaez H."/>
            <person name="Longo L.V."/>
            <person name="Ma L.J."/>
            <person name="Malavazi I."/>
            <person name="Matsuo A.L."/>
            <person name="Morais F.V."/>
            <person name="Pereira M."/>
            <person name="Rodriguez-Brito S."/>
            <person name="Sakthikumar S."/>
            <person name="Salem-Izacc S.M."/>
            <person name="Sykes S.M."/>
            <person name="Teixeira M.M."/>
            <person name="Vallejo M.C."/>
            <person name="Walter M.E."/>
            <person name="Yandava C."/>
            <person name="Young S."/>
            <person name="Zeng Q."/>
            <person name="Zucker J."/>
            <person name="Felipe M.S."/>
            <person name="Goldman G.H."/>
            <person name="Haas B.J."/>
            <person name="McEwen J.G."/>
            <person name="Nino-Vega G."/>
            <person name="Puccia R."/>
            <person name="San-Blas G."/>
            <person name="Soares C.M."/>
            <person name="Birren B.W."/>
            <person name="Cuomo C.A."/>
        </authorList>
    </citation>
    <scope>NUCLEOTIDE SEQUENCE [LARGE SCALE GENOMIC DNA]</scope>
    <source>
        <strain evidence="2">ATCC MYA-826 / Pb01</strain>
    </source>
</reference>
<dbReference type="GeneID" id="26970896"/>
<dbReference type="Proteomes" id="UP000002059">
    <property type="component" value="Partially assembled WGS sequence"/>
</dbReference>
<dbReference type="OrthoDB" id="4190273at2759"/>
<dbReference type="EMBL" id="KN294007">
    <property type="protein sequence ID" value="KGQ01197.1"/>
    <property type="molecule type" value="Genomic_DNA"/>
</dbReference>
<evidence type="ECO:0000313" key="2">
    <source>
        <dbReference type="Proteomes" id="UP000002059"/>
    </source>
</evidence>
<dbReference type="AlphaFoldDB" id="A0A0A2V4E3"/>
<dbReference type="KEGG" id="pbl:PAAG_12143"/>
<dbReference type="HOGENOM" id="CLU_193176_0_0_1"/>
<sequence>MSENTVDSSNQISGVSKETLIRLKIAKLQQEVEIMKASREILIINASSNEMSENLANYL</sequence>
<protein>
    <submittedName>
        <fullName evidence="1">Uncharacterized protein</fullName>
    </submittedName>
</protein>
<keyword evidence="2" id="KW-1185">Reference proteome</keyword>
<organism evidence="1 2">
    <name type="scientific">Paracoccidioides lutzii (strain ATCC MYA-826 / Pb01)</name>
    <name type="common">Paracoccidioides brasiliensis</name>
    <dbReference type="NCBI Taxonomy" id="502779"/>
    <lineage>
        <taxon>Eukaryota</taxon>
        <taxon>Fungi</taxon>
        <taxon>Dikarya</taxon>
        <taxon>Ascomycota</taxon>
        <taxon>Pezizomycotina</taxon>
        <taxon>Eurotiomycetes</taxon>
        <taxon>Eurotiomycetidae</taxon>
        <taxon>Onygenales</taxon>
        <taxon>Ajellomycetaceae</taxon>
        <taxon>Paracoccidioides</taxon>
    </lineage>
</organism>
<name>A0A0A2V4E3_PARBA</name>
<dbReference type="VEuPathDB" id="FungiDB:PAAG_12143"/>
<evidence type="ECO:0000313" key="1">
    <source>
        <dbReference type="EMBL" id="KGQ01197.1"/>
    </source>
</evidence>
<gene>
    <name evidence="1" type="ORF">PAAG_12143</name>
</gene>
<accession>A0A0A2V4E3</accession>